<protein>
    <recommendedName>
        <fullName evidence="4">Magnesium citrate secondary transporter</fullName>
    </recommendedName>
</protein>
<evidence type="ECO:0000256" key="1">
    <source>
        <dbReference type="SAM" id="Phobius"/>
    </source>
</evidence>
<evidence type="ECO:0008006" key="4">
    <source>
        <dbReference type="Google" id="ProtNLM"/>
    </source>
</evidence>
<name>A0A5C8J8J7_9BACT</name>
<sequence>MQTLRHPFFLLCFFLFLLNQVLELAGFYIWPLHTHLDDLLCLPLVLTLVLSVERRYFNSPEFVLPLSYVLSAFVFITVVFELLLPLFYTRFTADAFDVLAYAAGGITFHLLLNKPLP</sequence>
<keyword evidence="3" id="KW-1185">Reference proteome</keyword>
<dbReference type="AlphaFoldDB" id="A0A5C8J8J7"/>
<keyword evidence="1" id="KW-1133">Transmembrane helix</keyword>
<evidence type="ECO:0000313" key="2">
    <source>
        <dbReference type="EMBL" id="TXK33742.1"/>
    </source>
</evidence>
<dbReference type="OrthoDB" id="1447802at2"/>
<feature type="transmembrane region" description="Helical" evidence="1">
    <location>
        <begin position="95"/>
        <end position="112"/>
    </location>
</feature>
<dbReference type="Proteomes" id="UP000321926">
    <property type="component" value="Unassembled WGS sequence"/>
</dbReference>
<evidence type="ECO:0000313" key="3">
    <source>
        <dbReference type="Proteomes" id="UP000321926"/>
    </source>
</evidence>
<organism evidence="2 3">
    <name type="scientific">Pontibacter qinzhouensis</name>
    <dbReference type="NCBI Taxonomy" id="2603253"/>
    <lineage>
        <taxon>Bacteria</taxon>
        <taxon>Pseudomonadati</taxon>
        <taxon>Bacteroidota</taxon>
        <taxon>Cytophagia</taxon>
        <taxon>Cytophagales</taxon>
        <taxon>Hymenobacteraceae</taxon>
        <taxon>Pontibacter</taxon>
    </lineage>
</organism>
<keyword evidence="1" id="KW-0472">Membrane</keyword>
<dbReference type="EMBL" id="VRTY01000091">
    <property type="protein sequence ID" value="TXK33742.1"/>
    <property type="molecule type" value="Genomic_DNA"/>
</dbReference>
<reference evidence="2 3" key="1">
    <citation type="submission" date="2019-08" db="EMBL/GenBank/DDBJ databases">
        <authorList>
            <person name="Shi S."/>
        </authorList>
    </citation>
    <scope>NUCLEOTIDE SEQUENCE [LARGE SCALE GENOMIC DNA]</scope>
    <source>
        <strain evidence="2 3">GY10130</strain>
    </source>
</reference>
<feature type="transmembrane region" description="Helical" evidence="1">
    <location>
        <begin position="66"/>
        <end position="88"/>
    </location>
</feature>
<comment type="caution">
    <text evidence="2">The sequence shown here is derived from an EMBL/GenBank/DDBJ whole genome shotgun (WGS) entry which is preliminary data.</text>
</comment>
<accession>A0A5C8J8J7</accession>
<keyword evidence="1" id="KW-0812">Transmembrane</keyword>
<gene>
    <name evidence="2" type="ORF">FVR03_18975</name>
</gene>
<proteinExistence type="predicted"/>
<dbReference type="RefSeq" id="WP_147923348.1">
    <property type="nucleotide sequence ID" value="NZ_VRTY01000091.1"/>
</dbReference>